<dbReference type="EMBL" id="CP006653">
    <property type="protein sequence ID" value="AGT11120.1"/>
    <property type="molecule type" value="Genomic_DNA"/>
</dbReference>
<protein>
    <submittedName>
        <fullName evidence="1">Uncharacterized protein</fullName>
    </submittedName>
</protein>
<dbReference type="KEGG" id="pami:JCM7686_pAMI5p054"/>
<dbReference type="Proteomes" id="UP000015480">
    <property type="component" value="Plasmid pAMI5"/>
</dbReference>
<name>S5Y635_PARAH</name>
<dbReference type="HOGENOM" id="CLU_2992519_0_0_5"/>
<dbReference type="PATRIC" id="fig|1367847.3.peg.4079"/>
<keyword evidence="1" id="KW-0614">Plasmid</keyword>
<proteinExistence type="predicted"/>
<sequence>MRDPETKRGSREVALYADVVAPRRAAGCPAPINLTAGVSAELSSGPIGLYSPRLRAM</sequence>
<reference evidence="1 2" key="1">
    <citation type="journal article" date="2014" name="BMC Genomics">
        <title>Architecture and functions of a multipartite genome of the methylotrophic bacterium Paracoccus aminophilus JCM 7686, containing primary and secondary chromids.</title>
        <authorList>
            <person name="Dziewit L."/>
            <person name="Czarnecki J."/>
            <person name="Wibberg D."/>
            <person name="Radlinska M."/>
            <person name="Mrozek P."/>
            <person name="Szymczak M."/>
            <person name="Schluter A."/>
            <person name="Puhler A."/>
            <person name="Bartosik D."/>
        </authorList>
    </citation>
    <scope>NUCLEOTIDE SEQUENCE [LARGE SCALE GENOMIC DNA]</scope>
    <source>
        <strain evidence="1">JCM 7686</strain>
        <plasmid evidence="2">Plasmid pAMI5</plasmid>
    </source>
</reference>
<organism evidence="1 2">
    <name type="scientific">Paracoccus aminophilus JCM 7686</name>
    <dbReference type="NCBI Taxonomy" id="1367847"/>
    <lineage>
        <taxon>Bacteria</taxon>
        <taxon>Pseudomonadati</taxon>
        <taxon>Pseudomonadota</taxon>
        <taxon>Alphaproteobacteria</taxon>
        <taxon>Rhodobacterales</taxon>
        <taxon>Paracoccaceae</taxon>
        <taxon>Paracoccus</taxon>
    </lineage>
</organism>
<dbReference type="AlphaFoldDB" id="S5Y635"/>
<geneLocation type="plasmid" evidence="1 2">
    <name>pAMI5</name>
</geneLocation>
<keyword evidence="2" id="KW-1185">Reference proteome</keyword>
<evidence type="ECO:0000313" key="1">
    <source>
        <dbReference type="EMBL" id="AGT11120.1"/>
    </source>
</evidence>
<evidence type="ECO:0000313" key="2">
    <source>
        <dbReference type="Proteomes" id="UP000015480"/>
    </source>
</evidence>
<gene>
    <name evidence="1" type="ORF">JCM7686_pAMI5p054</name>
</gene>
<accession>S5Y635</accession>